<feature type="region of interest" description="Disordered" evidence="1">
    <location>
        <begin position="21"/>
        <end position="153"/>
    </location>
</feature>
<name>A0A7S3G1M6_9EUKA</name>
<feature type="region of interest" description="Disordered" evidence="1">
    <location>
        <begin position="207"/>
        <end position="264"/>
    </location>
</feature>
<organism evidence="2">
    <name type="scientific">Palpitomonas bilix</name>
    <dbReference type="NCBI Taxonomy" id="652834"/>
    <lineage>
        <taxon>Eukaryota</taxon>
        <taxon>Eukaryota incertae sedis</taxon>
    </lineage>
</organism>
<feature type="compositionally biased region" description="Basic and acidic residues" evidence="1">
    <location>
        <begin position="64"/>
        <end position="74"/>
    </location>
</feature>
<dbReference type="PANTHER" id="PTHR14726:SF1">
    <property type="entry name" value="JHY PROTEIN HOMOLOG"/>
    <property type="match status" value="1"/>
</dbReference>
<proteinExistence type="predicted"/>
<dbReference type="PANTHER" id="PTHR14726">
    <property type="entry name" value="JHY PROTEIN HOMOLOG"/>
    <property type="match status" value="1"/>
</dbReference>
<feature type="compositionally biased region" description="Low complexity" evidence="1">
    <location>
        <begin position="110"/>
        <end position="123"/>
    </location>
</feature>
<reference evidence="2" key="1">
    <citation type="submission" date="2021-01" db="EMBL/GenBank/DDBJ databases">
        <authorList>
            <person name="Corre E."/>
            <person name="Pelletier E."/>
            <person name="Niang G."/>
            <person name="Scheremetjew M."/>
            <person name="Finn R."/>
            <person name="Kale V."/>
            <person name="Holt S."/>
            <person name="Cochrane G."/>
            <person name="Meng A."/>
            <person name="Brown T."/>
            <person name="Cohen L."/>
        </authorList>
    </citation>
    <scope>NUCLEOTIDE SEQUENCE</scope>
    <source>
        <strain evidence="2">NIES-2562</strain>
    </source>
</reference>
<dbReference type="AlphaFoldDB" id="A0A7S3G1M6"/>
<feature type="compositionally biased region" description="Basic and acidic residues" evidence="1">
    <location>
        <begin position="222"/>
        <end position="233"/>
    </location>
</feature>
<dbReference type="InterPro" id="IPR027968">
    <property type="entry name" value="JHY"/>
</dbReference>
<dbReference type="GO" id="GO:0035082">
    <property type="term" value="P:axoneme assembly"/>
    <property type="evidence" value="ECO:0007669"/>
    <property type="project" value="TreeGrafter"/>
</dbReference>
<dbReference type="Pfam" id="PF15261">
    <property type="entry name" value="JHY"/>
    <property type="match status" value="1"/>
</dbReference>
<dbReference type="EMBL" id="HBIB01009454">
    <property type="protein sequence ID" value="CAE0243792.1"/>
    <property type="molecule type" value="Transcribed_RNA"/>
</dbReference>
<feature type="compositionally biased region" description="Low complexity" evidence="1">
    <location>
        <begin position="80"/>
        <end position="94"/>
    </location>
</feature>
<evidence type="ECO:0000256" key="1">
    <source>
        <dbReference type="SAM" id="MobiDB-lite"/>
    </source>
</evidence>
<feature type="compositionally biased region" description="Acidic residues" evidence="1">
    <location>
        <begin position="250"/>
        <end position="264"/>
    </location>
</feature>
<protein>
    <submittedName>
        <fullName evidence="2">Uncharacterized protein</fullName>
    </submittedName>
</protein>
<evidence type="ECO:0000313" key="2">
    <source>
        <dbReference type="EMBL" id="CAE0243792.1"/>
    </source>
</evidence>
<gene>
    <name evidence="2" type="ORF">PBIL07802_LOCUS5961</name>
</gene>
<sequence length="288" mass="31446">MSKPSFKEKFANRIAVVQKDGNAVRVGAKGGSAVTSKPVVMRHDVPPAGPSTSTPMKPKAPPKPKPEHGGDGSRSRSANTRGNSSGPTTSTSRSHSSERGGRRSLGGGATSSAHHSAAVSGAHKSGGGGGGSYAQMHAKEKELAYSKQPRNVDYTPYTLNDYQRMKPEKYFELGSLGPDLESNELREKKERQHMVKEFSKNLRKTNLQAIADAPPPRYQEPTPKEKSNREKALEFAARIPKPKVKRQDSGEFDEGRDEDEPLSELELLEERHAQAVDEVNRIRKELGL</sequence>
<accession>A0A7S3G1M6</accession>